<evidence type="ECO:0000259" key="2">
    <source>
        <dbReference type="Pfam" id="PF01965"/>
    </source>
</evidence>
<sequence length="287" mass="30849">MCQALRPIALLFLSLLTPTLARPKLPPLPSNTTFPTHYAVVVWPSFALGDAFGPIDVLNALTYWYPQLGMHLSVLSATLDPVSTRLLAGSVVPDEANATVLPPGDFGQAVLPTDTLAAVLARNGSAWVEPYPPDGVSPPNRALAPIDVLLVPGGAALQRDRSAEAAFVRALYPRLRGVFSVCTGAAVLARAGVLGGRRATSSKQDWRHTVATPTPAGEAAVRWVREARWVRDGNVWTAAGPTAGIDAMYAWVESVFGRDVAEYLADAMEHVRWRDGDYNPFADVWDE</sequence>
<feature type="signal peptide" evidence="1">
    <location>
        <begin position="1"/>
        <end position="21"/>
    </location>
</feature>
<dbReference type="InterPro" id="IPR029062">
    <property type="entry name" value="Class_I_gatase-like"/>
</dbReference>
<feature type="chain" id="PRO_5041904765" evidence="1">
    <location>
        <begin position="22"/>
        <end position="287"/>
    </location>
</feature>
<dbReference type="EMBL" id="JAULSN010000005">
    <property type="protein sequence ID" value="KAK3371017.1"/>
    <property type="molecule type" value="Genomic_DNA"/>
</dbReference>
<evidence type="ECO:0000313" key="4">
    <source>
        <dbReference type="Proteomes" id="UP001287356"/>
    </source>
</evidence>
<dbReference type="Pfam" id="PF01965">
    <property type="entry name" value="DJ-1_PfpI"/>
    <property type="match status" value="1"/>
</dbReference>
<dbReference type="InterPro" id="IPR002818">
    <property type="entry name" value="DJ-1/PfpI"/>
</dbReference>
<reference evidence="3" key="1">
    <citation type="journal article" date="2023" name="Mol. Phylogenet. Evol.">
        <title>Genome-scale phylogeny and comparative genomics of the fungal order Sordariales.</title>
        <authorList>
            <person name="Hensen N."/>
            <person name="Bonometti L."/>
            <person name="Westerberg I."/>
            <person name="Brannstrom I.O."/>
            <person name="Guillou S."/>
            <person name="Cros-Aarteil S."/>
            <person name="Calhoun S."/>
            <person name="Haridas S."/>
            <person name="Kuo A."/>
            <person name="Mondo S."/>
            <person name="Pangilinan J."/>
            <person name="Riley R."/>
            <person name="LaButti K."/>
            <person name="Andreopoulos B."/>
            <person name="Lipzen A."/>
            <person name="Chen C."/>
            <person name="Yan M."/>
            <person name="Daum C."/>
            <person name="Ng V."/>
            <person name="Clum A."/>
            <person name="Steindorff A."/>
            <person name="Ohm R.A."/>
            <person name="Martin F."/>
            <person name="Silar P."/>
            <person name="Natvig D.O."/>
            <person name="Lalanne C."/>
            <person name="Gautier V."/>
            <person name="Ament-Velasquez S.L."/>
            <person name="Kruys A."/>
            <person name="Hutchinson M.I."/>
            <person name="Powell A.J."/>
            <person name="Barry K."/>
            <person name="Miller A.N."/>
            <person name="Grigoriev I.V."/>
            <person name="Debuchy R."/>
            <person name="Gladieux P."/>
            <person name="Hiltunen Thoren M."/>
            <person name="Johannesson H."/>
        </authorList>
    </citation>
    <scope>NUCLEOTIDE SEQUENCE</scope>
    <source>
        <strain evidence="3">CBS 958.72</strain>
    </source>
</reference>
<keyword evidence="4" id="KW-1185">Reference proteome</keyword>
<name>A0AAE0K7K3_9PEZI</name>
<reference evidence="3" key="2">
    <citation type="submission" date="2023-06" db="EMBL/GenBank/DDBJ databases">
        <authorList>
            <consortium name="Lawrence Berkeley National Laboratory"/>
            <person name="Haridas S."/>
            <person name="Hensen N."/>
            <person name="Bonometti L."/>
            <person name="Westerberg I."/>
            <person name="Brannstrom I.O."/>
            <person name="Guillou S."/>
            <person name="Cros-Aarteil S."/>
            <person name="Calhoun S."/>
            <person name="Kuo A."/>
            <person name="Mondo S."/>
            <person name="Pangilinan J."/>
            <person name="Riley R."/>
            <person name="Labutti K."/>
            <person name="Andreopoulos B."/>
            <person name="Lipzen A."/>
            <person name="Chen C."/>
            <person name="Yanf M."/>
            <person name="Daum C."/>
            <person name="Ng V."/>
            <person name="Clum A."/>
            <person name="Steindorff A."/>
            <person name="Ohm R."/>
            <person name="Martin F."/>
            <person name="Silar P."/>
            <person name="Natvig D."/>
            <person name="Lalanne C."/>
            <person name="Gautier V."/>
            <person name="Ament-Velasquez S.L."/>
            <person name="Kruys A."/>
            <person name="Hutchinson M.I."/>
            <person name="Powell A.J."/>
            <person name="Barry K."/>
            <person name="Miller A.N."/>
            <person name="Grigoriev I.V."/>
            <person name="Debuchy R."/>
            <person name="Gladieux P."/>
            <person name="Thoren M.H."/>
            <person name="Johannesson H."/>
        </authorList>
    </citation>
    <scope>NUCLEOTIDE SEQUENCE</scope>
    <source>
        <strain evidence="3">CBS 958.72</strain>
    </source>
</reference>
<feature type="domain" description="DJ-1/PfpI" evidence="2">
    <location>
        <begin position="145"/>
        <end position="253"/>
    </location>
</feature>
<evidence type="ECO:0000313" key="3">
    <source>
        <dbReference type="EMBL" id="KAK3371017.1"/>
    </source>
</evidence>
<dbReference type="AlphaFoldDB" id="A0AAE0K7K3"/>
<dbReference type="PANTHER" id="PTHR43130">
    <property type="entry name" value="ARAC-FAMILY TRANSCRIPTIONAL REGULATOR"/>
    <property type="match status" value="1"/>
</dbReference>
<dbReference type="InterPro" id="IPR052158">
    <property type="entry name" value="INH-QAR"/>
</dbReference>
<dbReference type="Gene3D" id="3.40.50.880">
    <property type="match status" value="1"/>
</dbReference>
<dbReference type="PANTHER" id="PTHR43130:SF15">
    <property type="entry name" value="THIJ_PFPI FAMILY PROTEIN (AFU_ORTHOLOGUE AFUA_5G14240)"/>
    <property type="match status" value="1"/>
</dbReference>
<keyword evidence="1" id="KW-0732">Signal</keyword>
<proteinExistence type="predicted"/>
<evidence type="ECO:0000256" key="1">
    <source>
        <dbReference type="SAM" id="SignalP"/>
    </source>
</evidence>
<dbReference type="Proteomes" id="UP001287356">
    <property type="component" value="Unassembled WGS sequence"/>
</dbReference>
<dbReference type="SUPFAM" id="SSF52317">
    <property type="entry name" value="Class I glutamine amidotransferase-like"/>
    <property type="match status" value="1"/>
</dbReference>
<protein>
    <submittedName>
        <fullName evidence="3">DJ-1/PfpI family protein</fullName>
    </submittedName>
</protein>
<accession>A0AAE0K7K3</accession>
<organism evidence="3 4">
    <name type="scientific">Lasiosphaeria ovina</name>
    <dbReference type="NCBI Taxonomy" id="92902"/>
    <lineage>
        <taxon>Eukaryota</taxon>
        <taxon>Fungi</taxon>
        <taxon>Dikarya</taxon>
        <taxon>Ascomycota</taxon>
        <taxon>Pezizomycotina</taxon>
        <taxon>Sordariomycetes</taxon>
        <taxon>Sordariomycetidae</taxon>
        <taxon>Sordariales</taxon>
        <taxon>Lasiosphaeriaceae</taxon>
        <taxon>Lasiosphaeria</taxon>
    </lineage>
</organism>
<gene>
    <name evidence="3" type="ORF">B0T24DRAFT_650174</name>
</gene>
<comment type="caution">
    <text evidence="3">The sequence shown here is derived from an EMBL/GenBank/DDBJ whole genome shotgun (WGS) entry which is preliminary data.</text>
</comment>